<dbReference type="Proteomes" id="UP000299102">
    <property type="component" value="Unassembled WGS sequence"/>
</dbReference>
<proteinExistence type="predicted"/>
<accession>A0A4C1WF62</accession>
<protein>
    <submittedName>
        <fullName evidence="1">Uncharacterized protein</fullName>
    </submittedName>
</protein>
<dbReference type="AlphaFoldDB" id="A0A4C1WF62"/>
<gene>
    <name evidence="1" type="ORF">EVAR_25695_1</name>
</gene>
<evidence type="ECO:0000313" key="1">
    <source>
        <dbReference type="EMBL" id="GBP49480.1"/>
    </source>
</evidence>
<evidence type="ECO:0000313" key="2">
    <source>
        <dbReference type="Proteomes" id="UP000299102"/>
    </source>
</evidence>
<comment type="caution">
    <text evidence="1">The sequence shown here is derived from an EMBL/GenBank/DDBJ whole genome shotgun (WGS) entry which is preliminary data.</text>
</comment>
<sequence>MLRLIAKPESRIQMAHECLRASAPAAVPCAHHMSGFLPTIRREKHCVTRLRRSPRKRTRNPSNGDVTHIFVSAFPRFSSRPAKFCERK</sequence>
<keyword evidence="2" id="KW-1185">Reference proteome</keyword>
<organism evidence="1 2">
    <name type="scientific">Eumeta variegata</name>
    <name type="common">Bagworm moth</name>
    <name type="synonym">Eumeta japonica</name>
    <dbReference type="NCBI Taxonomy" id="151549"/>
    <lineage>
        <taxon>Eukaryota</taxon>
        <taxon>Metazoa</taxon>
        <taxon>Ecdysozoa</taxon>
        <taxon>Arthropoda</taxon>
        <taxon>Hexapoda</taxon>
        <taxon>Insecta</taxon>
        <taxon>Pterygota</taxon>
        <taxon>Neoptera</taxon>
        <taxon>Endopterygota</taxon>
        <taxon>Lepidoptera</taxon>
        <taxon>Glossata</taxon>
        <taxon>Ditrysia</taxon>
        <taxon>Tineoidea</taxon>
        <taxon>Psychidae</taxon>
        <taxon>Oiketicinae</taxon>
        <taxon>Eumeta</taxon>
    </lineage>
</organism>
<reference evidence="1 2" key="1">
    <citation type="journal article" date="2019" name="Commun. Biol.">
        <title>The bagworm genome reveals a unique fibroin gene that provides high tensile strength.</title>
        <authorList>
            <person name="Kono N."/>
            <person name="Nakamura H."/>
            <person name="Ohtoshi R."/>
            <person name="Tomita M."/>
            <person name="Numata K."/>
            <person name="Arakawa K."/>
        </authorList>
    </citation>
    <scope>NUCLEOTIDE SEQUENCE [LARGE SCALE GENOMIC DNA]</scope>
</reference>
<name>A0A4C1WF62_EUMVA</name>
<dbReference type="EMBL" id="BGZK01000545">
    <property type="protein sequence ID" value="GBP49480.1"/>
    <property type="molecule type" value="Genomic_DNA"/>
</dbReference>